<evidence type="ECO:0000256" key="1">
    <source>
        <dbReference type="SAM" id="MobiDB-lite"/>
    </source>
</evidence>
<sequence length="212" mass="24184">MVDEAQVENQRECSDIKMPRSTDDFIEQYFPFLKGAPQDVFDDWKKQIGKGTKWIYVKKLGPIINEIEAFVRKHPVLGPKFAVFNGPNRVHYILNALDAAKNELSVAAQHCGSDLSCIIEFYGDLPAPDSVVRIRKYLKSYGKDVCRELDLEYLLEEESDEQINDEPGMTSITTQIMGDCDPKSEEMKEETKIEQIAVEGEEEEEEVTESPQ</sequence>
<evidence type="ECO:0000313" key="3">
    <source>
        <dbReference type="Proteomes" id="UP001608902"/>
    </source>
</evidence>
<dbReference type="EMBL" id="JBGFUD010014548">
    <property type="protein sequence ID" value="MFH4983948.1"/>
    <property type="molecule type" value="Genomic_DNA"/>
</dbReference>
<feature type="compositionally biased region" description="Acidic residues" evidence="1">
    <location>
        <begin position="199"/>
        <end position="212"/>
    </location>
</feature>
<accession>A0ABD6EVI1</accession>
<feature type="region of interest" description="Disordered" evidence="1">
    <location>
        <begin position="178"/>
        <end position="212"/>
    </location>
</feature>
<keyword evidence="3" id="KW-1185">Reference proteome</keyword>
<name>A0ABD6EVI1_9BILA</name>
<dbReference type="Proteomes" id="UP001608902">
    <property type="component" value="Unassembled WGS sequence"/>
</dbReference>
<reference evidence="2 3" key="1">
    <citation type="submission" date="2024-08" db="EMBL/GenBank/DDBJ databases">
        <title>Gnathostoma spinigerum genome.</title>
        <authorList>
            <person name="Gonzalez-Bertolin B."/>
            <person name="Monzon S."/>
            <person name="Zaballos A."/>
            <person name="Jimenez P."/>
            <person name="Dekumyoy P."/>
            <person name="Varona S."/>
            <person name="Cuesta I."/>
            <person name="Sumanam S."/>
            <person name="Adisakwattana P."/>
            <person name="Gasser R.B."/>
            <person name="Hernandez-Gonzalez A."/>
            <person name="Young N.D."/>
            <person name="Perteguer M.J."/>
        </authorList>
    </citation>
    <scope>NUCLEOTIDE SEQUENCE [LARGE SCALE GENOMIC DNA]</scope>
    <source>
        <strain evidence="2">AL3</strain>
        <tissue evidence="2">Liver</tissue>
    </source>
</reference>
<comment type="caution">
    <text evidence="2">The sequence shown here is derived from an EMBL/GenBank/DDBJ whole genome shotgun (WGS) entry which is preliminary data.</text>
</comment>
<gene>
    <name evidence="2" type="ORF">AB6A40_010657</name>
</gene>
<proteinExistence type="predicted"/>
<feature type="compositionally biased region" description="Basic and acidic residues" evidence="1">
    <location>
        <begin position="180"/>
        <end position="193"/>
    </location>
</feature>
<dbReference type="AlphaFoldDB" id="A0ABD6EVI1"/>
<protein>
    <submittedName>
        <fullName evidence="2">Uncharacterized protein</fullName>
    </submittedName>
</protein>
<organism evidence="2 3">
    <name type="scientific">Gnathostoma spinigerum</name>
    <dbReference type="NCBI Taxonomy" id="75299"/>
    <lineage>
        <taxon>Eukaryota</taxon>
        <taxon>Metazoa</taxon>
        <taxon>Ecdysozoa</taxon>
        <taxon>Nematoda</taxon>
        <taxon>Chromadorea</taxon>
        <taxon>Rhabditida</taxon>
        <taxon>Spirurina</taxon>
        <taxon>Gnathostomatomorpha</taxon>
        <taxon>Gnathostomatoidea</taxon>
        <taxon>Gnathostomatidae</taxon>
        <taxon>Gnathostoma</taxon>
    </lineage>
</organism>
<evidence type="ECO:0000313" key="2">
    <source>
        <dbReference type="EMBL" id="MFH4983948.1"/>
    </source>
</evidence>